<keyword evidence="9" id="KW-0448">Lipopolysaccharide biosynthesis</keyword>
<dbReference type="GO" id="GO:0005886">
    <property type="term" value="C:plasma membrane"/>
    <property type="evidence" value="ECO:0007669"/>
    <property type="project" value="UniProtKB-SubCell"/>
</dbReference>
<dbReference type="EC" id="2.4.99.12" evidence="2 9"/>
<dbReference type="InterPro" id="IPR007507">
    <property type="entry name" value="Glycos_transf_N"/>
</dbReference>
<evidence type="ECO:0000256" key="5">
    <source>
        <dbReference type="ARBA" id="ARBA00031445"/>
    </source>
</evidence>
<dbReference type="SUPFAM" id="SSF53756">
    <property type="entry name" value="UDP-Glycosyltransferase/glycogen phosphorylase"/>
    <property type="match status" value="1"/>
</dbReference>
<dbReference type="Pfam" id="PF04413">
    <property type="entry name" value="Glycos_transf_N"/>
    <property type="match status" value="1"/>
</dbReference>
<sequence>MARRLYTAVLWLLLPLIPLRLWLRGRRQPEYRQHWHERFGRYTLAGGGRTIWIHAVSVGETRAAQPLVARLLAAYPMHRIVLTHMTPTGRATARELFGGHADRVASVYLPYDFLFAVRRFADHFAPDLGLIMETELWPNLIAEYASRKVPLLLVNARLSERSARGYRRLGALTREAFGRLTAVGAQTQADGQRLRALGATGVEVTGNLKFDIAPGSEQLALGEALREHWGARPVLLCASTREGEEALILATLERAGGDFLTVIVPRHPQRFDEVARLIVARGIAMQRRSEDAVVRPGTRVVLGDSMGELFAYYAASDVAFVGGSLLPLGGQNLIEPCAVGTPVLIGPHTHNFLEAAEQAIAAGAARRVADADALIAEARALFADPAARRAMGEAGRHFATTHSGATERTLELIARSLPGPDKS</sequence>
<dbReference type="Proteomes" id="UP000807785">
    <property type="component" value="Unassembled WGS sequence"/>
</dbReference>
<dbReference type="NCBIfam" id="NF004388">
    <property type="entry name" value="PRK05749.1-4"/>
    <property type="match status" value="1"/>
</dbReference>
<feature type="transmembrane region" description="Helical" evidence="9">
    <location>
        <begin position="6"/>
        <end position="23"/>
    </location>
</feature>
<evidence type="ECO:0000256" key="1">
    <source>
        <dbReference type="ARBA" id="ARBA00004713"/>
    </source>
</evidence>
<dbReference type="FunFam" id="3.40.50.11720:FF:000001">
    <property type="entry name" value="3-deoxy-D-manno-octulosonic acid transferase"/>
    <property type="match status" value="1"/>
</dbReference>
<dbReference type="AlphaFoldDB" id="A0A9D7HJN7"/>
<dbReference type="Gene3D" id="3.40.50.11720">
    <property type="entry name" value="3-Deoxy-D-manno-octulosonic-acid transferase, N-terminal domain"/>
    <property type="match status" value="1"/>
</dbReference>
<keyword evidence="4 9" id="KW-0808">Transferase</keyword>
<evidence type="ECO:0000256" key="9">
    <source>
        <dbReference type="RuleBase" id="RU365103"/>
    </source>
</evidence>
<evidence type="ECO:0000313" key="11">
    <source>
        <dbReference type="EMBL" id="MBK6972157.1"/>
    </source>
</evidence>
<evidence type="ECO:0000256" key="3">
    <source>
        <dbReference type="ARBA" id="ARBA00019077"/>
    </source>
</evidence>
<keyword evidence="9" id="KW-1003">Cell membrane</keyword>
<dbReference type="InterPro" id="IPR039901">
    <property type="entry name" value="Kdotransferase"/>
</dbReference>
<feature type="site" description="Transition state stabilizer" evidence="8">
    <location>
        <position position="209"/>
    </location>
</feature>
<comment type="subcellular location">
    <subcellularLocation>
        <location evidence="9">Cell membrane</location>
    </subcellularLocation>
</comment>
<dbReference type="PANTHER" id="PTHR42755:SF1">
    <property type="entry name" value="3-DEOXY-D-MANNO-OCTULOSONIC ACID TRANSFERASE, MITOCHONDRIAL-RELATED"/>
    <property type="match status" value="1"/>
</dbReference>
<comment type="similarity">
    <text evidence="9">Belongs to the glycosyltransferase group 1 family.</text>
</comment>
<gene>
    <name evidence="11" type="primary">waaA</name>
    <name evidence="11" type="ORF">IPH26_04100</name>
</gene>
<evidence type="ECO:0000259" key="10">
    <source>
        <dbReference type="Pfam" id="PF04413"/>
    </source>
</evidence>
<dbReference type="PANTHER" id="PTHR42755">
    <property type="entry name" value="3-DEOXY-MANNO-OCTULOSONATE CYTIDYLYLTRANSFERASE"/>
    <property type="match status" value="1"/>
</dbReference>
<evidence type="ECO:0000256" key="2">
    <source>
        <dbReference type="ARBA" id="ARBA00012621"/>
    </source>
</evidence>
<proteinExistence type="inferred from homology"/>
<evidence type="ECO:0000256" key="8">
    <source>
        <dbReference type="PIRSR" id="PIRSR639901-2"/>
    </source>
</evidence>
<name>A0A9D7HJN7_9PROT</name>
<evidence type="ECO:0000256" key="6">
    <source>
        <dbReference type="ARBA" id="ARBA00049183"/>
    </source>
</evidence>
<reference evidence="11" key="1">
    <citation type="submission" date="2020-10" db="EMBL/GenBank/DDBJ databases">
        <title>Connecting structure to function with the recovery of over 1000 high-quality activated sludge metagenome-assembled genomes encoding full-length rRNA genes using long-read sequencing.</title>
        <authorList>
            <person name="Singleton C.M."/>
            <person name="Petriglieri F."/>
            <person name="Kristensen J.M."/>
            <person name="Kirkegaard R.H."/>
            <person name="Michaelsen T.Y."/>
            <person name="Andersen M.H."/>
            <person name="Karst S.M."/>
            <person name="Dueholm M.S."/>
            <person name="Nielsen P.H."/>
            <person name="Albertsen M."/>
        </authorList>
    </citation>
    <scope>NUCLEOTIDE SEQUENCE</scope>
    <source>
        <strain evidence="11">Bjer_18-Q3-R1-45_BAT3C.347</strain>
    </source>
</reference>
<dbReference type="GO" id="GO:0009244">
    <property type="term" value="P:lipopolysaccharide core region biosynthetic process"/>
    <property type="evidence" value="ECO:0007669"/>
    <property type="project" value="UniProtKB-UniRule"/>
</dbReference>
<dbReference type="GO" id="GO:0043842">
    <property type="term" value="F:Kdo transferase activity"/>
    <property type="evidence" value="ECO:0007669"/>
    <property type="project" value="UniProtKB-EC"/>
</dbReference>
<organism evidence="11 12">
    <name type="scientific">Candidatus Methylophosphatis roskildensis</name>
    <dbReference type="NCBI Taxonomy" id="2899263"/>
    <lineage>
        <taxon>Bacteria</taxon>
        <taxon>Pseudomonadati</taxon>
        <taxon>Pseudomonadota</taxon>
        <taxon>Betaproteobacteria</taxon>
        <taxon>Nitrosomonadales</taxon>
        <taxon>Sterolibacteriaceae</taxon>
        <taxon>Candidatus Methylophosphatis</taxon>
    </lineage>
</organism>
<comment type="pathway">
    <text evidence="1 9">Bacterial outer membrane biogenesis; LPS core biosynthesis.</text>
</comment>
<keyword evidence="9" id="KW-0472">Membrane</keyword>
<feature type="active site" description="Proton acceptor" evidence="7">
    <location>
        <position position="60"/>
    </location>
</feature>
<dbReference type="GO" id="GO:0009245">
    <property type="term" value="P:lipid A biosynthetic process"/>
    <property type="evidence" value="ECO:0007669"/>
    <property type="project" value="TreeGrafter"/>
</dbReference>
<dbReference type="EMBL" id="JADJEV010000002">
    <property type="protein sequence ID" value="MBK6972157.1"/>
    <property type="molecule type" value="Genomic_DNA"/>
</dbReference>
<dbReference type="NCBIfam" id="NF004386">
    <property type="entry name" value="PRK05749.1-2"/>
    <property type="match status" value="1"/>
</dbReference>
<comment type="function">
    <text evidence="9">Involved in lipopolysaccharide (LPS) biosynthesis. Catalyzes the transfer of 3-deoxy-D-manno-octulosonate (Kdo) residue(s) from CMP-Kdo to lipid IV(A), the tetraacyldisaccharide-1,4'-bisphosphate precursor of lipid A.</text>
</comment>
<evidence type="ECO:0000256" key="4">
    <source>
        <dbReference type="ARBA" id="ARBA00022679"/>
    </source>
</evidence>
<dbReference type="InterPro" id="IPR038107">
    <property type="entry name" value="Glycos_transf_N_sf"/>
</dbReference>
<dbReference type="Gene3D" id="3.40.50.2000">
    <property type="entry name" value="Glycogen Phosphorylase B"/>
    <property type="match status" value="1"/>
</dbReference>
<evidence type="ECO:0000256" key="7">
    <source>
        <dbReference type="PIRSR" id="PIRSR639901-1"/>
    </source>
</evidence>
<evidence type="ECO:0000313" key="12">
    <source>
        <dbReference type="Proteomes" id="UP000807785"/>
    </source>
</evidence>
<protein>
    <recommendedName>
        <fullName evidence="3 9">3-deoxy-D-manno-octulosonic acid transferase</fullName>
        <shortName evidence="9">Kdo transferase</shortName>
        <ecNumber evidence="2 9">2.4.99.12</ecNumber>
    </recommendedName>
    <alternativeName>
        <fullName evidence="5 9">Lipid IV(A) 3-deoxy-D-manno-octulosonic acid transferase</fullName>
    </alternativeName>
</protein>
<accession>A0A9D7HJN7</accession>
<keyword evidence="11" id="KW-0328">Glycosyltransferase</keyword>
<feature type="domain" description="3-deoxy-D-manno-octulosonic-acid transferase N-terminal" evidence="10">
    <location>
        <begin position="33"/>
        <end position="212"/>
    </location>
</feature>
<keyword evidence="9" id="KW-0812">Transmembrane</keyword>
<comment type="catalytic activity">
    <reaction evidence="6 9">
        <text>lipid IVA (E. coli) + CMP-3-deoxy-beta-D-manno-octulosonate = alpha-Kdo-(2-&gt;6)-lipid IVA (E. coli) + CMP + H(+)</text>
        <dbReference type="Rhea" id="RHEA:28066"/>
        <dbReference type="ChEBI" id="CHEBI:15378"/>
        <dbReference type="ChEBI" id="CHEBI:58603"/>
        <dbReference type="ChEBI" id="CHEBI:60364"/>
        <dbReference type="ChEBI" id="CHEBI:60377"/>
        <dbReference type="ChEBI" id="CHEBI:85987"/>
        <dbReference type="EC" id="2.4.99.12"/>
    </reaction>
</comment>
<keyword evidence="9" id="KW-1133">Transmembrane helix</keyword>
<comment type="caution">
    <text evidence="11">The sequence shown here is derived from an EMBL/GenBank/DDBJ whole genome shotgun (WGS) entry which is preliminary data.</text>
</comment>
<feature type="site" description="Transition state stabilizer" evidence="8">
    <location>
        <position position="133"/>
    </location>
</feature>